<dbReference type="RefSeq" id="WP_151598413.1">
    <property type="nucleotide sequence ID" value="NZ_WBMS02000044.1"/>
</dbReference>
<dbReference type="AlphaFoldDB" id="A0A6I4MQ63"/>
<evidence type="ECO:0008006" key="3">
    <source>
        <dbReference type="Google" id="ProtNLM"/>
    </source>
</evidence>
<protein>
    <recommendedName>
        <fullName evidence="3">Abortive infection protein</fullName>
    </recommendedName>
</protein>
<sequence length="332" mass="35894">MRARGVNYDTGFFPGGRDSNPGFDRARARRDMRAIAGDLHCTAVRISGGDPDRLGAAAEEAAAAGLEVWFAPFPCELPPDEMAALFDECAGRAETVRRGGAEVVLVTGCEVSLFAQGFVPGDDVYARIQAILSGDPAVYAAMGDVPGRVNAFFAETVAAARTRFGGRVTYASGPWEDLDWGPFDLVSVDGYRSIENAAHYREWLRGHFRHGKPVAITEFGCCTYAGAGDRGGTGWMIVDRDAEPPRLDGAYVRDEQEQVRYMRELLDVFETEGVDGAFWFTFAGFGLPHDPHDPAHDLDMASYGVVAVAPDGTWRPKAAFHALAAAYGAQSR</sequence>
<evidence type="ECO:0000313" key="2">
    <source>
        <dbReference type="Proteomes" id="UP000462055"/>
    </source>
</evidence>
<organism evidence="1 2">
    <name type="scientific">Actinomadura physcomitrii</name>
    <dbReference type="NCBI Taxonomy" id="2650748"/>
    <lineage>
        <taxon>Bacteria</taxon>
        <taxon>Bacillati</taxon>
        <taxon>Actinomycetota</taxon>
        <taxon>Actinomycetes</taxon>
        <taxon>Streptosporangiales</taxon>
        <taxon>Thermomonosporaceae</taxon>
        <taxon>Actinomadura</taxon>
    </lineage>
</organism>
<keyword evidence="2" id="KW-1185">Reference proteome</keyword>
<name>A0A6I4MQ63_9ACTN</name>
<dbReference type="EMBL" id="WBMS02000044">
    <property type="protein sequence ID" value="MWA06007.1"/>
    <property type="molecule type" value="Genomic_DNA"/>
</dbReference>
<evidence type="ECO:0000313" key="1">
    <source>
        <dbReference type="EMBL" id="MWA06007.1"/>
    </source>
</evidence>
<gene>
    <name evidence="1" type="ORF">F8568_037780</name>
</gene>
<dbReference type="Gene3D" id="3.20.20.80">
    <property type="entry name" value="Glycosidases"/>
    <property type="match status" value="1"/>
</dbReference>
<accession>A0A6I4MQ63</accession>
<dbReference type="InterPro" id="IPR017853">
    <property type="entry name" value="GH"/>
</dbReference>
<dbReference type="Proteomes" id="UP000462055">
    <property type="component" value="Unassembled WGS sequence"/>
</dbReference>
<comment type="caution">
    <text evidence="1">The sequence shown here is derived from an EMBL/GenBank/DDBJ whole genome shotgun (WGS) entry which is preliminary data.</text>
</comment>
<reference evidence="1" key="1">
    <citation type="submission" date="2019-12" db="EMBL/GenBank/DDBJ databases">
        <title>Actinomadura physcomitrii sp. nov., a novel actinomycete isolated from moss [Physcomitrium sphaericum (Ludw) Fuernr].</title>
        <authorList>
            <person name="Zhuang X."/>
        </authorList>
    </citation>
    <scope>NUCLEOTIDE SEQUENCE [LARGE SCALE GENOMIC DNA]</scope>
    <source>
        <strain evidence="1">LD22</strain>
    </source>
</reference>
<dbReference type="SUPFAM" id="SSF51445">
    <property type="entry name" value="(Trans)glycosidases"/>
    <property type="match status" value="1"/>
</dbReference>
<proteinExistence type="predicted"/>